<dbReference type="InterPro" id="IPR011032">
    <property type="entry name" value="GroES-like_sf"/>
</dbReference>
<dbReference type="PANTHER" id="PTHR43677">
    <property type="entry name" value="SHORT-CHAIN DEHYDROGENASE/REDUCTASE"/>
    <property type="match status" value="1"/>
</dbReference>
<dbReference type="AlphaFoldDB" id="G9QIS0"/>
<dbReference type="Proteomes" id="UP000011747">
    <property type="component" value="Unassembled WGS sequence"/>
</dbReference>
<dbReference type="NCBIfam" id="TIGR02823">
    <property type="entry name" value="oxido_YhdH"/>
    <property type="match status" value="1"/>
</dbReference>
<name>G9QIS0_9BACI</name>
<evidence type="ECO:0000313" key="2">
    <source>
        <dbReference type="EMBL" id="EHL78943.1"/>
    </source>
</evidence>
<reference evidence="2 3" key="1">
    <citation type="submission" date="2011-09" db="EMBL/GenBank/DDBJ databases">
        <title>The Genome Sequence of Bacillus smithii 7_3_47FAA.</title>
        <authorList>
            <consortium name="The Broad Institute Genome Sequencing Platform"/>
            <person name="Earl A."/>
            <person name="Ward D."/>
            <person name="Feldgarden M."/>
            <person name="Gevers D."/>
            <person name="Daigneault M."/>
            <person name="Strauss J."/>
            <person name="Allen-Vercoe E."/>
            <person name="Young S.K."/>
            <person name="Zeng Q."/>
            <person name="Gargeya S."/>
            <person name="Fitzgerald M."/>
            <person name="Haas B."/>
            <person name="Abouelleil A."/>
            <person name="Alvarado L."/>
            <person name="Arachchi H.M."/>
            <person name="Berlin A."/>
            <person name="Brown A."/>
            <person name="Chapman S.B."/>
            <person name="Chen Z."/>
            <person name="Dunbar C."/>
            <person name="Freedman E."/>
            <person name="Gearin G."/>
            <person name="Goldberg J."/>
            <person name="Griggs A."/>
            <person name="Gujja S."/>
            <person name="Heiman D."/>
            <person name="Howarth C."/>
            <person name="Larson L."/>
            <person name="Lui A."/>
            <person name="MacDonald P.J.P."/>
            <person name="Montmayeur A."/>
            <person name="Murphy C."/>
            <person name="Neiman D."/>
            <person name="Pearson M."/>
            <person name="Priest M."/>
            <person name="Roberts A."/>
            <person name="Saif S."/>
            <person name="Shea T."/>
            <person name="Shenoy N."/>
            <person name="Sisk P."/>
            <person name="Stolte C."/>
            <person name="Sykes S."/>
            <person name="Wortman J."/>
            <person name="Nusbaum C."/>
            <person name="Birren B."/>
        </authorList>
    </citation>
    <scope>NUCLEOTIDE SEQUENCE [LARGE SCALE GENOMIC DNA]</scope>
    <source>
        <strain evidence="2 3">7_3_47FAA</strain>
    </source>
</reference>
<dbReference type="HOGENOM" id="CLU_026673_26_3_9"/>
<dbReference type="Pfam" id="PF08240">
    <property type="entry name" value="ADH_N"/>
    <property type="match status" value="1"/>
</dbReference>
<dbReference type="InterPro" id="IPR051397">
    <property type="entry name" value="Zn-ADH-like_protein"/>
</dbReference>
<evidence type="ECO:0000259" key="1">
    <source>
        <dbReference type="SMART" id="SM00829"/>
    </source>
</evidence>
<dbReference type="SMART" id="SM00829">
    <property type="entry name" value="PKS_ER"/>
    <property type="match status" value="1"/>
</dbReference>
<dbReference type="SUPFAM" id="SSF51735">
    <property type="entry name" value="NAD(P)-binding Rossmann-fold domains"/>
    <property type="match status" value="1"/>
</dbReference>
<feature type="domain" description="Enoyl reductase (ER)" evidence="1">
    <location>
        <begin position="15"/>
        <end position="327"/>
    </location>
</feature>
<dbReference type="Gene3D" id="3.40.50.720">
    <property type="entry name" value="NAD(P)-binding Rossmann-like Domain"/>
    <property type="match status" value="1"/>
</dbReference>
<comment type="caution">
    <text evidence="2">The sequence shown here is derived from an EMBL/GenBank/DDBJ whole genome shotgun (WGS) entry which is preliminary data.</text>
</comment>
<dbReference type="GO" id="GO:0043957">
    <property type="term" value="F:acryloyl-CoA reductase (NADPH) activity"/>
    <property type="evidence" value="ECO:0007669"/>
    <property type="project" value="TreeGrafter"/>
</dbReference>
<dbReference type="InterPro" id="IPR020843">
    <property type="entry name" value="ER"/>
</dbReference>
<accession>G9QIS0</accession>
<dbReference type="Pfam" id="PF00107">
    <property type="entry name" value="ADH_zinc_N"/>
    <property type="match status" value="1"/>
</dbReference>
<sequence>MEKFRALVADKQEEAFSLKIKELTKEDLPEGDVTIKVYYSSVNYKDGLASINNSTVVRKYPMVPGIDLAGKVIESKNDRFKEGDEVLITGYDLGVAHFGGYSEVARVPADWVVPLPKGLSMKEAMAIGTAGFTAALSVHRLEENHLSPSQGRVLVAGATGGVGSHAISILSRLGYEVTASTRKKAEHDYLKQLGARDFVSPEEFVMPEKRALLKQQWAAAVDPVGGQYLPYILASIRYGGSVALSGMTGGTNFQSTVFPFILRGVNLLGIDSVFCPMETRLHLWEKLADEWKPDHLLDSISHEVTLDELPDVLAKILRGEMRGRTIVKL</sequence>
<dbReference type="InterPro" id="IPR013154">
    <property type="entry name" value="ADH-like_N"/>
</dbReference>
<dbReference type="CDD" id="cd08289">
    <property type="entry name" value="MDR_yhfp_like"/>
    <property type="match status" value="1"/>
</dbReference>
<dbReference type="SUPFAM" id="SSF50129">
    <property type="entry name" value="GroES-like"/>
    <property type="match status" value="1"/>
</dbReference>
<dbReference type="PATRIC" id="fig|665952.3.peg.856"/>
<protein>
    <submittedName>
        <fullName evidence="2">YhdH/YhfP family putative quinone oxidoreductase</fullName>
    </submittedName>
</protein>
<dbReference type="Gene3D" id="3.90.180.10">
    <property type="entry name" value="Medium-chain alcohol dehydrogenases, catalytic domain"/>
    <property type="match status" value="1"/>
</dbReference>
<gene>
    <name evidence="2" type="ORF">HMPREF1015_02997</name>
</gene>
<keyword evidence="3" id="KW-1185">Reference proteome</keyword>
<organism evidence="2 3">
    <name type="scientific">Bacillus smithii 7_3_47FAA</name>
    <dbReference type="NCBI Taxonomy" id="665952"/>
    <lineage>
        <taxon>Bacteria</taxon>
        <taxon>Bacillati</taxon>
        <taxon>Bacillota</taxon>
        <taxon>Bacilli</taxon>
        <taxon>Bacillales</taxon>
        <taxon>Bacillaceae</taxon>
        <taxon>Bacillus</taxon>
    </lineage>
</organism>
<dbReference type="PANTHER" id="PTHR43677:SF1">
    <property type="entry name" value="ACRYLYL-COA REDUCTASE ACUI-RELATED"/>
    <property type="match status" value="1"/>
</dbReference>
<dbReference type="RefSeq" id="WP_003353149.1">
    <property type="nucleotide sequence ID" value="NZ_JH414744.1"/>
</dbReference>
<dbReference type="EMBL" id="ACWF01000045">
    <property type="protein sequence ID" value="EHL78943.1"/>
    <property type="molecule type" value="Genomic_DNA"/>
</dbReference>
<proteinExistence type="predicted"/>
<dbReference type="InterPro" id="IPR014188">
    <property type="entry name" value="Acrylyl-CoA_reductase_AcuI"/>
</dbReference>
<dbReference type="InterPro" id="IPR013149">
    <property type="entry name" value="ADH-like_C"/>
</dbReference>
<evidence type="ECO:0000313" key="3">
    <source>
        <dbReference type="Proteomes" id="UP000011747"/>
    </source>
</evidence>
<dbReference type="InterPro" id="IPR036291">
    <property type="entry name" value="NAD(P)-bd_dom_sf"/>
</dbReference>